<dbReference type="AlphaFoldDB" id="A0A318M0I2"/>
<gene>
    <name evidence="4" type="ORF">BA062_00065</name>
</gene>
<dbReference type="Pfam" id="PF17853">
    <property type="entry name" value="GGDEF_2"/>
    <property type="match status" value="1"/>
</dbReference>
<evidence type="ECO:0000256" key="1">
    <source>
        <dbReference type="ARBA" id="ARBA00006754"/>
    </source>
</evidence>
<dbReference type="InterPro" id="IPR041522">
    <property type="entry name" value="CdaR_GGDEF"/>
</dbReference>
<dbReference type="InterPro" id="IPR025736">
    <property type="entry name" value="PucR_C-HTH_dom"/>
</dbReference>
<comment type="similarity">
    <text evidence="1">Belongs to the CdaR family.</text>
</comment>
<dbReference type="RefSeq" id="WP_110333942.1">
    <property type="nucleotide sequence ID" value="NZ_MASU01000001.1"/>
</dbReference>
<dbReference type="InterPro" id="IPR042070">
    <property type="entry name" value="PucR_C-HTH_sf"/>
</dbReference>
<dbReference type="InterPro" id="IPR051448">
    <property type="entry name" value="CdaR-like_regulators"/>
</dbReference>
<evidence type="ECO:0000313" key="4">
    <source>
        <dbReference type="EMBL" id="PXY38199.1"/>
    </source>
</evidence>
<evidence type="ECO:0000259" key="3">
    <source>
        <dbReference type="Pfam" id="PF17853"/>
    </source>
</evidence>
<dbReference type="PANTHER" id="PTHR33744">
    <property type="entry name" value="CARBOHYDRATE DIACID REGULATOR"/>
    <property type="match status" value="1"/>
</dbReference>
<dbReference type="Pfam" id="PF13556">
    <property type="entry name" value="HTH_30"/>
    <property type="match status" value="1"/>
</dbReference>
<protein>
    <recommendedName>
        <fullName evidence="6">Transcriptional regulator</fullName>
    </recommendedName>
</protein>
<evidence type="ECO:0000313" key="5">
    <source>
        <dbReference type="Proteomes" id="UP000247892"/>
    </source>
</evidence>
<feature type="domain" description="PucR C-terminal helix-turn-helix" evidence="2">
    <location>
        <begin position="461"/>
        <end position="518"/>
    </location>
</feature>
<keyword evidence="5" id="KW-1185">Reference proteome</keyword>
<proteinExistence type="inferred from homology"/>
<dbReference type="OrthoDB" id="3190266at2"/>
<feature type="domain" description="CdaR GGDEF-like" evidence="3">
    <location>
        <begin position="292"/>
        <end position="409"/>
    </location>
</feature>
<comment type="caution">
    <text evidence="4">The sequence shown here is derived from an EMBL/GenBank/DDBJ whole genome shotgun (WGS) entry which is preliminary data.</text>
</comment>
<dbReference type="PANTHER" id="PTHR33744:SF17">
    <property type="entry name" value="CONSERVED PROTEIN"/>
    <property type="match status" value="1"/>
</dbReference>
<accession>A0A318M0I2</accession>
<evidence type="ECO:0000259" key="2">
    <source>
        <dbReference type="Pfam" id="PF13556"/>
    </source>
</evidence>
<organism evidence="4 5">
    <name type="scientific">Prauserella flavalba</name>
    <dbReference type="NCBI Taxonomy" id="1477506"/>
    <lineage>
        <taxon>Bacteria</taxon>
        <taxon>Bacillati</taxon>
        <taxon>Actinomycetota</taxon>
        <taxon>Actinomycetes</taxon>
        <taxon>Pseudonocardiales</taxon>
        <taxon>Pseudonocardiaceae</taxon>
        <taxon>Prauserella</taxon>
    </lineage>
</organism>
<dbReference type="EMBL" id="MASU01000001">
    <property type="protein sequence ID" value="PXY38199.1"/>
    <property type="molecule type" value="Genomic_DNA"/>
</dbReference>
<sequence>MSVGRSNNGLGLRRLLVAIGLPLVELRTEHADPLVRGVAILDPDDEPGSYSGELVLIIGVRGREAARPVRAAARQGAAAVAVKEATAELAAIAAESGVALLSVAAPVRWDQLETVVRQVLDSATLAEGFSDGPGDLFSLAQTLALLTGGSVSIEDAGNRVLAYSRSDDEVDELRRLSILGWQGPESYLALLREWGVFARLRAGEEVVRIEPHPELGIRRRLAVGIRAGTHHLGTVWVQEGREPFAERAESALLGGARLAAVHLLRQRSEHGRSREELVAGLLTGHTSPDLVAGQLGLDPATPAVVVAFTAREPTADEPVRELHLAEMLTMVSVHMASYRKGALVGADGARVYAVLPDARQLTGLVTEVTDVAEVLTRRTGVRVQAGIGSAVAALRDAGASRAEADRVLDAMGAARSVASIADLRAEVLLGETLALLEANPGLHDPAVAALLAHDAEHGSELVPTLLAWLDAMGDVRSVAAALHVHPNTVRHRLRRASAVSGIDLGDPRERLSCHLQLLLAVTTGVTTTTVRG</sequence>
<evidence type="ECO:0008006" key="6">
    <source>
        <dbReference type="Google" id="ProtNLM"/>
    </source>
</evidence>
<dbReference type="Proteomes" id="UP000247892">
    <property type="component" value="Unassembled WGS sequence"/>
</dbReference>
<dbReference type="Gene3D" id="1.10.10.2840">
    <property type="entry name" value="PucR C-terminal helix-turn-helix domain"/>
    <property type="match status" value="1"/>
</dbReference>
<name>A0A318M0I2_9PSEU</name>
<reference evidence="4 5" key="1">
    <citation type="submission" date="2016-07" db="EMBL/GenBank/DDBJ databases">
        <title>Draft genome sequence of Prauserella sp. YIM 121212, isolated from alkaline soil.</title>
        <authorList>
            <person name="Ruckert C."/>
            <person name="Albersmeier A."/>
            <person name="Jiang C.-L."/>
            <person name="Jiang Y."/>
            <person name="Kalinowski J."/>
            <person name="Schneider O."/>
            <person name="Winkler A."/>
            <person name="Zotchev S.B."/>
        </authorList>
    </citation>
    <scope>NUCLEOTIDE SEQUENCE [LARGE SCALE GENOMIC DNA]</scope>
    <source>
        <strain evidence="4 5">YIM 121212</strain>
    </source>
</reference>